<evidence type="ECO:0000256" key="1">
    <source>
        <dbReference type="ARBA" id="ARBA00022801"/>
    </source>
</evidence>
<dbReference type="InterPro" id="IPR049730">
    <property type="entry name" value="SNF2/RAD54-like_C"/>
</dbReference>
<dbReference type="GO" id="GO:0016787">
    <property type="term" value="F:hydrolase activity"/>
    <property type="evidence" value="ECO:0007669"/>
    <property type="project" value="UniProtKB-KW"/>
</dbReference>
<dbReference type="PANTHER" id="PTHR10799">
    <property type="entry name" value="SNF2/RAD54 HELICASE FAMILY"/>
    <property type="match status" value="1"/>
</dbReference>
<dbReference type="InterPro" id="IPR001650">
    <property type="entry name" value="Helicase_C-like"/>
</dbReference>
<dbReference type="OrthoDB" id="9814088at2"/>
<accession>A0A1B4VCQ0</accession>
<evidence type="ECO:0000313" key="4">
    <source>
        <dbReference type="Proteomes" id="UP000218899"/>
    </source>
</evidence>
<keyword evidence="4" id="KW-1185">Reference proteome</keyword>
<dbReference type="KEGG" id="sva:SVA_3023"/>
<proteinExistence type="predicted"/>
<dbReference type="RefSeq" id="WP_096461960.1">
    <property type="nucleotide sequence ID" value="NZ_AP014936.1"/>
</dbReference>
<dbReference type="CDD" id="cd18793">
    <property type="entry name" value="SF2_C_SNF"/>
    <property type="match status" value="1"/>
</dbReference>
<name>A0A1B4VCQ0_9GAMM</name>
<feature type="domain" description="Helicase C-terminal" evidence="2">
    <location>
        <begin position="511"/>
        <end position="705"/>
    </location>
</feature>
<dbReference type="Proteomes" id="UP000218899">
    <property type="component" value="Chromosome"/>
</dbReference>
<dbReference type="Gene3D" id="3.40.50.10810">
    <property type="entry name" value="Tandem AAA-ATPase domain"/>
    <property type="match status" value="1"/>
</dbReference>
<evidence type="ECO:0000259" key="2">
    <source>
        <dbReference type="PROSITE" id="PS51194"/>
    </source>
</evidence>
<keyword evidence="1" id="KW-0378">Hydrolase</keyword>
<dbReference type="PROSITE" id="PS51194">
    <property type="entry name" value="HELICASE_CTER"/>
    <property type="match status" value="1"/>
</dbReference>
<dbReference type="Pfam" id="PF00271">
    <property type="entry name" value="Helicase_C"/>
    <property type="match status" value="1"/>
</dbReference>
<dbReference type="InterPro" id="IPR038718">
    <property type="entry name" value="SNF2-like_sf"/>
</dbReference>
<sequence length="716" mass="81997">MKQVPFDEIDLARFAEQYSPEQRGELRAQNGRARGLWSRLHREDVPGVILGDEVGKGKTYIALALAFATLTSTRRARVLVLTHNRKMAETWAARWSQEVRQMVDPCWAGRFDADWKPRVSSQYEEFVAALEETSRTSAILFASYDTLKRFHSHEGRRRCLLGALRLAYRAHGVRLSRGARLRLVKAVVPDGGAVPRRPASVNKAAAVTMLRDAFDPVTREWRPRSHRTIEDFLDTEAGRSLQIRPLIDLLIVDEAHKLEGRRRGSVVTHLLSGKFRKGVWVTATPFALTLDELRRRLREFQHAASAKRDYESAIRQLPLADYERAISDRVDFPQRKELEGALRSRMVRDTWDNRKERRILDWTRKATGKALLPSMVLERVISNVLNTGERTHVASLRETLCSSWGATLDSLENGALARFRDDPWVLRLQRALTDSVKLDPKLREAVEQLAKLAANGEKTVVFTHRTETSAILVEALLEDPRIRDLASNFRRASKRWRQRVERVRRTLKIPTLRQAYTVAKVIASSPDAPEKATTRALSAWWLRHEEALEAQRRSAGDYETVFDFLASVAGRGRQLPIVARYDGEVSGGDESEPDTVGNDRKFNLPCAPLILVASRKGQEGIDLHHYCRRVVLYDLPWNPALIEQRIGRVHRLGGMRSRRMPVEVVYCYEEGSYEETIARRVKQRCEMMHALLGAGTWLDQNREVDDLERYRMTFPP</sequence>
<dbReference type="AlphaFoldDB" id="A0A1B4VCQ0"/>
<dbReference type="InterPro" id="IPR027417">
    <property type="entry name" value="P-loop_NTPase"/>
</dbReference>
<reference evidence="3 4" key="1">
    <citation type="submission" date="2015-08" db="EMBL/GenBank/DDBJ databases">
        <title>Complete genome sequence of Sulfurifustis variabilis.</title>
        <authorList>
            <person name="Miura A."/>
            <person name="Kojima H."/>
            <person name="Fukui M."/>
        </authorList>
    </citation>
    <scope>NUCLEOTIDE SEQUENCE [LARGE SCALE GENOMIC DNA]</scope>
    <source>
        <strain evidence="4">skN76</strain>
    </source>
</reference>
<evidence type="ECO:0000313" key="3">
    <source>
        <dbReference type="EMBL" id="BAU49571.1"/>
    </source>
</evidence>
<dbReference type="SMART" id="SM00490">
    <property type="entry name" value="HELICc"/>
    <property type="match status" value="1"/>
</dbReference>
<dbReference type="GO" id="GO:0005524">
    <property type="term" value="F:ATP binding"/>
    <property type="evidence" value="ECO:0007669"/>
    <property type="project" value="InterPro"/>
</dbReference>
<protein>
    <recommendedName>
        <fullName evidence="2">Helicase C-terminal domain-containing protein</fullName>
    </recommendedName>
</protein>
<dbReference type="Pfam" id="PF04851">
    <property type="entry name" value="ResIII"/>
    <property type="match status" value="1"/>
</dbReference>
<organism evidence="3 4">
    <name type="scientific">Sulfurifustis variabilis</name>
    <dbReference type="NCBI Taxonomy" id="1675686"/>
    <lineage>
        <taxon>Bacteria</taxon>
        <taxon>Pseudomonadati</taxon>
        <taxon>Pseudomonadota</taxon>
        <taxon>Gammaproteobacteria</taxon>
        <taxon>Acidiferrobacterales</taxon>
        <taxon>Acidiferrobacteraceae</taxon>
        <taxon>Sulfurifustis</taxon>
    </lineage>
</organism>
<dbReference type="GO" id="GO:0003677">
    <property type="term" value="F:DNA binding"/>
    <property type="evidence" value="ECO:0007669"/>
    <property type="project" value="InterPro"/>
</dbReference>
<dbReference type="GO" id="GO:0004386">
    <property type="term" value="F:helicase activity"/>
    <property type="evidence" value="ECO:0007669"/>
    <property type="project" value="UniProtKB-KW"/>
</dbReference>
<gene>
    <name evidence="3" type="ORF">SVA_3023</name>
</gene>
<dbReference type="InterPro" id="IPR014001">
    <property type="entry name" value="Helicase_ATP-bd"/>
</dbReference>
<dbReference type="SUPFAM" id="SSF52540">
    <property type="entry name" value="P-loop containing nucleoside triphosphate hydrolases"/>
    <property type="match status" value="2"/>
</dbReference>
<dbReference type="Gene3D" id="3.40.50.300">
    <property type="entry name" value="P-loop containing nucleotide triphosphate hydrolases"/>
    <property type="match status" value="2"/>
</dbReference>
<dbReference type="SMART" id="SM00487">
    <property type="entry name" value="DEXDc"/>
    <property type="match status" value="1"/>
</dbReference>
<dbReference type="EMBL" id="AP014936">
    <property type="protein sequence ID" value="BAU49571.1"/>
    <property type="molecule type" value="Genomic_DNA"/>
</dbReference>
<dbReference type="InterPro" id="IPR006935">
    <property type="entry name" value="Helicase/UvrB_N"/>
</dbReference>